<keyword evidence="9" id="KW-0234">DNA repair</keyword>
<comment type="caution">
    <text evidence="14">The sequence shown here is derived from an EMBL/GenBank/DDBJ whole genome shotgun (WGS) entry which is preliminary data.</text>
</comment>
<evidence type="ECO:0000256" key="10">
    <source>
        <dbReference type="ARBA" id="ARBA00023242"/>
    </source>
</evidence>
<feature type="domain" description="Helicase C-terminal" evidence="13">
    <location>
        <begin position="803"/>
        <end position="959"/>
    </location>
</feature>
<dbReference type="InterPro" id="IPR038718">
    <property type="entry name" value="SNF2-like_sf"/>
</dbReference>
<dbReference type="InterPro" id="IPR014001">
    <property type="entry name" value="Helicase_ATP-bd"/>
</dbReference>
<dbReference type="GO" id="GO:0016787">
    <property type="term" value="F:hydrolase activity"/>
    <property type="evidence" value="ECO:0007669"/>
    <property type="project" value="UniProtKB-KW"/>
</dbReference>
<feature type="region of interest" description="Disordered" evidence="11">
    <location>
        <begin position="208"/>
        <end position="393"/>
    </location>
</feature>
<keyword evidence="6" id="KW-0347">Helicase</keyword>
<protein>
    <submittedName>
        <fullName evidence="14">Uncharacterized protein</fullName>
    </submittedName>
</protein>
<accession>A0AAW1PMW5</accession>
<evidence type="ECO:0000313" key="15">
    <source>
        <dbReference type="Proteomes" id="UP001465755"/>
    </source>
</evidence>
<evidence type="ECO:0000259" key="12">
    <source>
        <dbReference type="PROSITE" id="PS51192"/>
    </source>
</evidence>
<comment type="subcellular location">
    <subcellularLocation>
        <location evidence="1">Nucleus</location>
    </subcellularLocation>
</comment>
<dbReference type="InterPro" id="IPR001650">
    <property type="entry name" value="Helicase_C-like"/>
</dbReference>
<dbReference type="PROSITE" id="PS51192">
    <property type="entry name" value="HELICASE_ATP_BIND_1"/>
    <property type="match status" value="1"/>
</dbReference>
<evidence type="ECO:0000256" key="8">
    <source>
        <dbReference type="ARBA" id="ARBA00023125"/>
    </source>
</evidence>
<evidence type="ECO:0000256" key="7">
    <source>
        <dbReference type="ARBA" id="ARBA00022840"/>
    </source>
</evidence>
<dbReference type="EMBL" id="JALJOQ010000011">
    <property type="protein sequence ID" value="KAK9811155.1"/>
    <property type="molecule type" value="Genomic_DNA"/>
</dbReference>
<dbReference type="GO" id="GO:0005634">
    <property type="term" value="C:nucleus"/>
    <property type="evidence" value="ECO:0007669"/>
    <property type="project" value="TreeGrafter"/>
</dbReference>
<dbReference type="Pfam" id="PF00271">
    <property type="entry name" value="Helicase_C"/>
    <property type="match status" value="1"/>
</dbReference>
<reference evidence="14 15" key="1">
    <citation type="journal article" date="2024" name="Nat. Commun.">
        <title>Phylogenomics reveals the evolutionary origins of lichenization in chlorophyte algae.</title>
        <authorList>
            <person name="Puginier C."/>
            <person name="Libourel C."/>
            <person name="Otte J."/>
            <person name="Skaloud P."/>
            <person name="Haon M."/>
            <person name="Grisel S."/>
            <person name="Petersen M."/>
            <person name="Berrin J.G."/>
            <person name="Delaux P.M."/>
            <person name="Dal Grande F."/>
            <person name="Keller J."/>
        </authorList>
    </citation>
    <scope>NUCLEOTIDE SEQUENCE [LARGE SCALE GENOMIC DNA]</scope>
    <source>
        <strain evidence="14 15">SAG 2036</strain>
    </source>
</reference>
<dbReference type="SMART" id="SM00487">
    <property type="entry name" value="DEXDc"/>
    <property type="match status" value="1"/>
</dbReference>
<dbReference type="SMART" id="SM00490">
    <property type="entry name" value="HELICc"/>
    <property type="match status" value="1"/>
</dbReference>
<name>A0AAW1PMW5_9CHLO</name>
<dbReference type="CDD" id="cd18793">
    <property type="entry name" value="SF2_C_SNF"/>
    <property type="match status" value="1"/>
</dbReference>
<feature type="region of interest" description="Disordered" evidence="11">
    <location>
        <begin position="1204"/>
        <end position="1227"/>
    </location>
</feature>
<dbReference type="GO" id="GO:0005524">
    <property type="term" value="F:ATP binding"/>
    <property type="evidence" value="ECO:0007669"/>
    <property type="project" value="InterPro"/>
</dbReference>
<dbReference type="GO" id="GO:0006283">
    <property type="term" value="P:transcription-coupled nucleotide-excision repair"/>
    <property type="evidence" value="ECO:0007669"/>
    <property type="project" value="TreeGrafter"/>
</dbReference>
<evidence type="ECO:0000256" key="9">
    <source>
        <dbReference type="ARBA" id="ARBA00023204"/>
    </source>
</evidence>
<feature type="domain" description="Helicase ATP-binding" evidence="12">
    <location>
        <begin position="493"/>
        <end position="663"/>
    </location>
</feature>
<dbReference type="Proteomes" id="UP001465755">
    <property type="component" value="Unassembled WGS sequence"/>
</dbReference>
<dbReference type="InterPro" id="IPR050496">
    <property type="entry name" value="SNF2_RAD54_helicase_repair"/>
</dbReference>
<comment type="similarity">
    <text evidence="2">Belongs to the SNF2/RAD54 helicase family.</text>
</comment>
<keyword evidence="5" id="KW-0378">Hydrolase</keyword>
<keyword evidence="3" id="KW-0547">Nucleotide-binding</keyword>
<keyword evidence="4" id="KW-0227">DNA damage</keyword>
<dbReference type="CDD" id="cd22254">
    <property type="entry name" value="CSB_WHD"/>
    <property type="match status" value="1"/>
</dbReference>
<sequence length="1227" mass="133620">MTSVGADFGELGVTARPVEEVETDLLNKVQRTREAKDASTTADGWESKRKRINKRLLAVQREAEAVRGALQGLETAECKDEDSEAAEGRLQADASGPGEADALGPEEASGAAKGSDDLQKAGLVQRLADLEAQETRLQGALDAMLEIAPDALPALAGGGAPQPVPASEAEGTEREEGDEGNDGGPNGLVETERDRLIRLGVLTPFDNLSGFERKVHAQQPSAAEQRAAGEPSTSGRSPEDAQHPSFSVLASQMAAAKAVRPRTQMLSREEAPLREKAARRIDERFWRQAASKDKGQGSSSSKHPGSALSKSTKGKRAALPKRRALKKLRKIAKRRKLNEAAGIEDPAHHKTSRRRLSDAGTGDAHAGSGDSQASDDYDPLGSDAESSGSDESLADEADLMDDDIIDPEDDEASLGSSDDDDLDISGEWDDADDDIYEQRRARYLDVREAARIQEDGTAAPDAPDVQYDGGYRIPANIYDRLFDYQKTGVKWMWELHTQRSGGIIGDEMGLGKTIQVAAFLAGLHHCKMFRPTLVICPATVMRQWLRELRAWYPLFRVVVLHESARAGHQARPDFKTLVRLISRTREGICITSYEQMRRQRAHLTGINWGYVVLDEGHKIRNPDAEVTLAAKQLATVHRIIMTGSPIQNRLSELWSLFDFVFPGKLGTLPVFQTQFALPIQIGGYANASAMQVSTAYKCAVVLRDLIAPYLLRRRKADVAQSLPKKTEQVLFTMLGPEQRDLYRSYLASAEVHDILEERRNALAGIDIMRKICNHPDLLQRAKWEGTDDYGNPKRSGKLMVALKVLEHWRATGHRVLLFTQTQMMLDILERAVAAQGMNYHRMDGTTPVAQRARLVDHFNADEDLFVFLLTTKVGGIGINLTGADRVMLYDPDWNPSTDMQARERAWRVGQQREVIIYRLITSGTIEEKVYHRQIYKQFLTNKVLSDPRQKRFFKSKDMRDLFTLGSQYEDAPETAAIFAGLDSEVALDPARLARPASASAAAAAAAAAAASGSADEAGLDAAVDDDEEDQLAAGPSGEPTDGDAGILRDLFEGTGIMGALDHSKIEGANDPGARSADLEAARVAKRAADALRKSRAARQADAVNVPTWTGRSGAGLGAAGKALRSQDLLARVRARQARVDDDGSSAADPQVIKAGELSRGIVAFLASKGGSAPSAEVVAAFADRVSQAELQLFRQVLQQVARLQRSPQGGSGKEWVLNPDFVPDNAQ</sequence>
<dbReference type="CDD" id="cd18000">
    <property type="entry name" value="DEXHc_ERCC6"/>
    <property type="match status" value="1"/>
</dbReference>
<feature type="region of interest" description="Disordered" evidence="11">
    <location>
        <begin position="1025"/>
        <end position="1046"/>
    </location>
</feature>
<dbReference type="InterPro" id="IPR049730">
    <property type="entry name" value="SNF2/RAD54-like_C"/>
</dbReference>
<dbReference type="AlphaFoldDB" id="A0AAW1PMW5"/>
<keyword evidence="15" id="KW-1185">Reference proteome</keyword>
<dbReference type="PROSITE" id="PS51194">
    <property type="entry name" value="HELICASE_CTER"/>
    <property type="match status" value="1"/>
</dbReference>
<evidence type="ECO:0000256" key="2">
    <source>
        <dbReference type="ARBA" id="ARBA00007025"/>
    </source>
</evidence>
<feature type="compositionally biased region" description="Basic and acidic residues" evidence="11">
    <location>
        <begin position="267"/>
        <end position="295"/>
    </location>
</feature>
<evidence type="ECO:0000313" key="14">
    <source>
        <dbReference type="EMBL" id="KAK9811155.1"/>
    </source>
</evidence>
<keyword evidence="8" id="KW-0238">DNA-binding</keyword>
<evidence type="ECO:0000256" key="4">
    <source>
        <dbReference type="ARBA" id="ARBA00022763"/>
    </source>
</evidence>
<dbReference type="PANTHER" id="PTHR45629:SF7">
    <property type="entry name" value="DNA EXCISION REPAIR PROTEIN ERCC-6-RELATED"/>
    <property type="match status" value="1"/>
</dbReference>
<feature type="region of interest" description="Disordered" evidence="11">
    <location>
        <begin position="405"/>
        <end position="430"/>
    </location>
</feature>
<feature type="region of interest" description="Disordered" evidence="11">
    <location>
        <begin position="69"/>
        <end position="117"/>
    </location>
</feature>
<dbReference type="SUPFAM" id="SSF52540">
    <property type="entry name" value="P-loop containing nucleoside triphosphate hydrolases"/>
    <property type="match status" value="2"/>
</dbReference>
<dbReference type="Gene3D" id="3.40.50.300">
    <property type="entry name" value="P-loop containing nucleotide triphosphate hydrolases"/>
    <property type="match status" value="1"/>
</dbReference>
<dbReference type="PANTHER" id="PTHR45629">
    <property type="entry name" value="SNF2/RAD54 FAMILY MEMBER"/>
    <property type="match status" value="1"/>
</dbReference>
<dbReference type="FunFam" id="3.40.50.10810:FF:000042">
    <property type="entry name" value="SNF2 family helicase-like protein"/>
    <property type="match status" value="1"/>
</dbReference>
<keyword evidence="7" id="KW-0067">ATP-binding</keyword>
<dbReference type="Pfam" id="PF25875">
    <property type="entry name" value="WHD_Rad26_CSB"/>
    <property type="match status" value="1"/>
</dbReference>
<dbReference type="Gene3D" id="3.40.50.10810">
    <property type="entry name" value="Tandem AAA-ATPase domain"/>
    <property type="match status" value="1"/>
</dbReference>
<dbReference type="InterPro" id="IPR058951">
    <property type="entry name" value="WHD_Rad26_CSB-like"/>
</dbReference>
<evidence type="ECO:0000259" key="13">
    <source>
        <dbReference type="PROSITE" id="PS51194"/>
    </source>
</evidence>
<proteinExistence type="inferred from homology"/>
<dbReference type="GO" id="GO:0008094">
    <property type="term" value="F:ATP-dependent activity, acting on DNA"/>
    <property type="evidence" value="ECO:0007669"/>
    <property type="project" value="TreeGrafter"/>
</dbReference>
<evidence type="ECO:0000256" key="3">
    <source>
        <dbReference type="ARBA" id="ARBA00022741"/>
    </source>
</evidence>
<evidence type="ECO:0000256" key="6">
    <source>
        <dbReference type="ARBA" id="ARBA00022806"/>
    </source>
</evidence>
<dbReference type="InterPro" id="IPR027417">
    <property type="entry name" value="P-loop_NTPase"/>
</dbReference>
<evidence type="ECO:0000256" key="11">
    <source>
        <dbReference type="SAM" id="MobiDB-lite"/>
    </source>
</evidence>
<feature type="compositionally biased region" description="Basic residues" evidence="11">
    <location>
        <begin position="312"/>
        <end position="336"/>
    </location>
</feature>
<keyword evidence="10" id="KW-0539">Nucleus</keyword>
<gene>
    <name evidence="14" type="ORF">WJX73_007203</name>
</gene>
<dbReference type="Pfam" id="PF00176">
    <property type="entry name" value="SNF2-rel_dom"/>
    <property type="match status" value="1"/>
</dbReference>
<organism evidence="14 15">
    <name type="scientific">Symbiochloris irregularis</name>
    <dbReference type="NCBI Taxonomy" id="706552"/>
    <lineage>
        <taxon>Eukaryota</taxon>
        <taxon>Viridiplantae</taxon>
        <taxon>Chlorophyta</taxon>
        <taxon>core chlorophytes</taxon>
        <taxon>Trebouxiophyceae</taxon>
        <taxon>Trebouxiales</taxon>
        <taxon>Trebouxiaceae</taxon>
        <taxon>Symbiochloris</taxon>
    </lineage>
</organism>
<evidence type="ECO:0000256" key="1">
    <source>
        <dbReference type="ARBA" id="ARBA00004123"/>
    </source>
</evidence>
<evidence type="ECO:0000256" key="5">
    <source>
        <dbReference type="ARBA" id="ARBA00022801"/>
    </source>
</evidence>
<feature type="region of interest" description="Disordered" evidence="11">
    <location>
        <begin position="153"/>
        <end position="192"/>
    </location>
</feature>
<dbReference type="InterPro" id="IPR000330">
    <property type="entry name" value="SNF2_N"/>
</dbReference>
<feature type="compositionally biased region" description="Low complexity" evidence="11">
    <location>
        <begin position="380"/>
        <end position="391"/>
    </location>
</feature>